<name>A0A1B9F452_9BACT</name>
<comment type="caution">
    <text evidence="1">The sequence shown here is derived from an EMBL/GenBank/DDBJ whole genome shotgun (WGS) entry which is preliminary data.</text>
</comment>
<keyword evidence="2" id="KW-1185">Reference proteome</keyword>
<reference evidence="1 2" key="1">
    <citation type="submission" date="2016-06" db="EMBL/GenBank/DDBJ databases">
        <title>Respiratory ammonification of nitrate coupled to the oxidation of elemental sulfur in deep-sea autotrophic thermophilic bacteria.</title>
        <authorList>
            <person name="Slobodkina G.B."/>
            <person name="Mardanov A.V."/>
            <person name="Ravin N.V."/>
            <person name="Frolova A.A."/>
            <person name="Viryasiv M.B."/>
            <person name="Chernyh N.A."/>
            <person name="Bonch-Osmolovskaya E.A."/>
            <person name="Slobodkin A.I."/>
        </authorList>
    </citation>
    <scope>NUCLEOTIDE SEQUENCE [LARGE SCALE GENOMIC DNA]</scope>
    <source>
        <strain evidence="1 2">S69</strain>
    </source>
</reference>
<organism evidence="1 2">
    <name type="scientific">Dissulfuribacter thermophilus</name>
    <dbReference type="NCBI Taxonomy" id="1156395"/>
    <lineage>
        <taxon>Bacteria</taxon>
        <taxon>Pseudomonadati</taxon>
        <taxon>Thermodesulfobacteriota</taxon>
        <taxon>Dissulfuribacteria</taxon>
        <taxon>Dissulfuribacterales</taxon>
        <taxon>Dissulfuribacteraceae</taxon>
        <taxon>Dissulfuribacter</taxon>
    </lineage>
</organism>
<dbReference type="Proteomes" id="UP000093080">
    <property type="component" value="Unassembled WGS sequence"/>
</dbReference>
<dbReference type="RefSeq" id="WP_067619177.1">
    <property type="nucleotide sequence ID" value="NZ_MAGO01000009.1"/>
</dbReference>
<evidence type="ECO:0000313" key="2">
    <source>
        <dbReference type="Proteomes" id="UP000093080"/>
    </source>
</evidence>
<accession>A0A1B9F452</accession>
<dbReference type="EMBL" id="MAGO01000009">
    <property type="protein sequence ID" value="OCC14727.1"/>
    <property type="molecule type" value="Genomic_DNA"/>
</dbReference>
<dbReference type="AlphaFoldDB" id="A0A1B9F452"/>
<gene>
    <name evidence="1" type="ORF">DBT_1787</name>
</gene>
<sequence>MKSAYSISRRTFVNNKITSRPDYDPSYDISLEPWCVDRPALCGNFVDIGVVELEGPFLIEYLT</sequence>
<evidence type="ECO:0000313" key="1">
    <source>
        <dbReference type="EMBL" id="OCC14727.1"/>
    </source>
</evidence>
<protein>
    <submittedName>
        <fullName evidence="1">Uncharacterized protein</fullName>
    </submittedName>
</protein>
<proteinExistence type="predicted"/>